<feature type="compositionally biased region" description="Basic and acidic residues" evidence="1">
    <location>
        <begin position="80"/>
        <end position="116"/>
    </location>
</feature>
<evidence type="ECO:0000313" key="3">
    <source>
        <dbReference type="Proteomes" id="UP001596099"/>
    </source>
</evidence>
<accession>A0ABD5RTS1</accession>
<organism evidence="2 3">
    <name type="scientific">Halomarina salina</name>
    <dbReference type="NCBI Taxonomy" id="1872699"/>
    <lineage>
        <taxon>Archaea</taxon>
        <taxon>Methanobacteriati</taxon>
        <taxon>Methanobacteriota</taxon>
        <taxon>Stenosarchaea group</taxon>
        <taxon>Halobacteria</taxon>
        <taxon>Halobacteriales</taxon>
        <taxon>Natronomonadaceae</taxon>
        <taxon>Halomarina</taxon>
    </lineage>
</organism>
<proteinExistence type="predicted"/>
<reference evidence="2 3" key="1">
    <citation type="journal article" date="2019" name="Int. J. Syst. Evol. Microbiol.">
        <title>The Global Catalogue of Microorganisms (GCM) 10K type strain sequencing project: providing services to taxonomists for standard genome sequencing and annotation.</title>
        <authorList>
            <consortium name="The Broad Institute Genomics Platform"/>
            <consortium name="The Broad Institute Genome Sequencing Center for Infectious Disease"/>
            <person name="Wu L."/>
            <person name="Ma J."/>
        </authorList>
    </citation>
    <scope>NUCLEOTIDE SEQUENCE [LARGE SCALE GENOMIC DNA]</scope>
    <source>
        <strain evidence="2 3">CGMCC 1.12543</strain>
    </source>
</reference>
<comment type="caution">
    <text evidence="2">The sequence shown here is derived from an EMBL/GenBank/DDBJ whole genome shotgun (WGS) entry which is preliminary data.</text>
</comment>
<dbReference type="RefSeq" id="WP_247421957.1">
    <property type="nucleotide sequence ID" value="NZ_JALLGW010000008.1"/>
</dbReference>
<feature type="compositionally biased region" description="Acidic residues" evidence="1">
    <location>
        <begin position="138"/>
        <end position="153"/>
    </location>
</feature>
<sequence length="250" mass="27236">MTLTPDDVLNAIGELHRATGRPVTTASEVAAHLDASKRTVNDRLSTLAYAEKIGRFEAGGRSVVYWDPDVVAVISAETSTDDRTHEGTDESAYERTYESNGADERPHVRAHERTDESADDTPTAPRGEGSGVTAAPVDEPDGDSPGGDSDEQTVLDAVSFPSTRDREACVAAVLAVREYLREHGPTSRADLVDQVMPKHTVGYDVPDPERESRYRGGWWRSVVKPALEEYEDVEKPKGGGRWSLVDSESL</sequence>
<dbReference type="Proteomes" id="UP001596099">
    <property type="component" value="Unassembled WGS sequence"/>
</dbReference>
<name>A0ABD5RTS1_9EURY</name>
<evidence type="ECO:0000256" key="1">
    <source>
        <dbReference type="SAM" id="MobiDB-lite"/>
    </source>
</evidence>
<protein>
    <recommendedName>
        <fullName evidence="4">HTH domain-containing protein</fullName>
    </recommendedName>
</protein>
<evidence type="ECO:0008006" key="4">
    <source>
        <dbReference type="Google" id="ProtNLM"/>
    </source>
</evidence>
<feature type="region of interest" description="Disordered" evidence="1">
    <location>
        <begin position="77"/>
        <end position="153"/>
    </location>
</feature>
<keyword evidence="3" id="KW-1185">Reference proteome</keyword>
<dbReference type="EMBL" id="JBHSQH010000006">
    <property type="protein sequence ID" value="MFC5973813.1"/>
    <property type="molecule type" value="Genomic_DNA"/>
</dbReference>
<evidence type="ECO:0000313" key="2">
    <source>
        <dbReference type="EMBL" id="MFC5973813.1"/>
    </source>
</evidence>
<gene>
    <name evidence="2" type="ORF">ACFPYI_21010</name>
</gene>
<dbReference type="AlphaFoldDB" id="A0ABD5RTS1"/>